<keyword evidence="3" id="KW-1185">Reference proteome</keyword>
<reference evidence="2 3" key="1">
    <citation type="submission" date="2022-07" db="EMBL/GenBank/DDBJ databases">
        <title>Genomic and pangenome structural analysis of the polyextremophile Exiguobacterium.</title>
        <authorList>
            <person name="Shen L."/>
        </authorList>
    </citation>
    <scope>NUCLEOTIDE SEQUENCE [LARGE SCALE GENOMIC DNA]</scope>
    <source>
        <strain evidence="2 3">12_1</strain>
    </source>
</reference>
<proteinExistence type="predicted"/>
<evidence type="ECO:0000259" key="1">
    <source>
        <dbReference type="Pfam" id="PF01926"/>
    </source>
</evidence>
<feature type="domain" description="G" evidence="1">
    <location>
        <begin position="10"/>
        <end position="82"/>
    </location>
</feature>
<protein>
    <submittedName>
        <fullName evidence="2">GTPase domain-containing protein</fullName>
    </submittedName>
</protein>
<dbReference type="RefSeq" id="WP_034816904.1">
    <property type="nucleotide sequence ID" value="NZ_JANIEK010000027.1"/>
</dbReference>
<evidence type="ECO:0000313" key="3">
    <source>
        <dbReference type="Proteomes" id="UP001206821"/>
    </source>
</evidence>
<accession>A0ABT2KYJ7</accession>
<dbReference type="EMBL" id="JANIEK010000027">
    <property type="protein sequence ID" value="MCT4795509.1"/>
    <property type="molecule type" value="Genomic_DNA"/>
</dbReference>
<sequence length="372" mass="42994">MDNTGLVSNILIAGKTGVGKSAFLNYIYGRDIAASRAGSPVTEEGLHEYEYYDLERGILFRFFDTWGLEADRSDEWHEAVLAVVNEREGALDIADWFHTIYYLLSINSGRVEAYEIDAILRPLYEKESNVTIILTSYNPESAMNVEKAEAMESVLMRELGIPREAMIRVNSVEKKLLSGQLVPRLGYDAVWTRNRVNLWQDVERKLPLNLTNHLLGELEAWRDRSHRVAESIRIFTPQAMISWKARQIEKDLEATLEAAAETTEEAMAEGIRHYIQLMERYPLVGAPSDLVFKTRRVELGFDYSFKRTIRKMVLGMIPGVHFIYWAFKRRTAERGIKKAVNQQYEVVKQTIEFDVRRGFEEEMRRLGRTLSQ</sequence>
<organism evidence="2 3">
    <name type="scientific">Exiguobacterium alkaliphilum</name>
    <dbReference type="NCBI Taxonomy" id="1428684"/>
    <lineage>
        <taxon>Bacteria</taxon>
        <taxon>Bacillati</taxon>
        <taxon>Bacillota</taxon>
        <taxon>Bacilli</taxon>
        <taxon>Bacillales</taxon>
        <taxon>Bacillales Family XII. Incertae Sedis</taxon>
        <taxon>Exiguobacterium</taxon>
    </lineage>
</organism>
<gene>
    <name evidence="2" type="ORF">NQG31_08125</name>
</gene>
<dbReference type="Gene3D" id="3.40.50.300">
    <property type="entry name" value="P-loop containing nucleotide triphosphate hydrolases"/>
    <property type="match status" value="1"/>
</dbReference>
<dbReference type="InterPro" id="IPR027417">
    <property type="entry name" value="P-loop_NTPase"/>
</dbReference>
<dbReference type="Pfam" id="PF01926">
    <property type="entry name" value="MMR_HSR1"/>
    <property type="match status" value="1"/>
</dbReference>
<evidence type="ECO:0000313" key="2">
    <source>
        <dbReference type="EMBL" id="MCT4795509.1"/>
    </source>
</evidence>
<dbReference type="CDD" id="cd00882">
    <property type="entry name" value="Ras_like_GTPase"/>
    <property type="match status" value="1"/>
</dbReference>
<dbReference type="Proteomes" id="UP001206821">
    <property type="component" value="Unassembled WGS sequence"/>
</dbReference>
<name>A0ABT2KYJ7_9BACL</name>
<comment type="caution">
    <text evidence="2">The sequence shown here is derived from an EMBL/GenBank/DDBJ whole genome shotgun (WGS) entry which is preliminary data.</text>
</comment>
<dbReference type="InterPro" id="IPR006073">
    <property type="entry name" value="GTP-bd"/>
</dbReference>
<dbReference type="SUPFAM" id="SSF52540">
    <property type="entry name" value="P-loop containing nucleoside triphosphate hydrolases"/>
    <property type="match status" value="1"/>
</dbReference>